<evidence type="ECO:0000313" key="13">
    <source>
        <dbReference type="EMBL" id="RCH80230.1"/>
    </source>
</evidence>
<evidence type="ECO:0000259" key="12">
    <source>
        <dbReference type="PROSITE" id="PS50071"/>
    </source>
</evidence>
<keyword evidence="2" id="KW-0217">Developmental protein</keyword>
<evidence type="ECO:0000313" key="14">
    <source>
        <dbReference type="Proteomes" id="UP000253551"/>
    </source>
</evidence>
<dbReference type="InterPro" id="IPR017970">
    <property type="entry name" value="Homeobox_CS"/>
</dbReference>
<name>A0A367IRA5_RHIST</name>
<dbReference type="Proteomes" id="UP000253551">
    <property type="component" value="Unassembled WGS sequence"/>
</dbReference>
<proteinExistence type="predicted"/>
<accession>A0A367IRA5</accession>
<feature type="domain" description="Homeobox" evidence="12">
    <location>
        <begin position="32"/>
        <end position="92"/>
    </location>
</feature>
<comment type="caution">
    <text evidence="13">The sequence shown here is derived from an EMBL/GenBank/DDBJ whole genome shotgun (WGS) entry which is preliminary data.</text>
</comment>
<dbReference type="InterPro" id="IPR001356">
    <property type="entry name" value="HD"/>
</dbReference>
<dbReference type="GO" id="GO:0005634">
    <property type="term" value="C:nucleus"/>
    <property type="evidence" value="ECO:0007669"/>
    <property type="project" value="UniProtKB-SubCell"/>
</dbReference>
<feature type="compositionally biased region" description="Polar residues" evidence="11">
    <location>
        <begin position="20"/>
        <end position="33"/>
    </location>
</feature>
<feature type="compositionally biased region" description="Polar residues" evidence="11">
    <location>
        <begin position="1"/>
        <end position="12"/>
    </location>
</feature>
<feature type="region of interest" description="Disordered" evidence="11">
    <location>
        <begin position="1"/>
        <end position="41"/>
    </location>
</feature>
<evidence type="ECO:0000256" key="9">
    <source>
        <dbReference type="PROSITE-ProRule" id="PRU00108"/>
    </source>
</evidence>
<evidence type="ECO:0000256" key="3">
    <source>
        <dbReference type="ARBA" id="ARBA00022782"/>
    </source>
</evidence>
<dbReference type="GO" id="GO:0000978">
    <property type="term" value="F:RNA polymerase II cis-regulatory region sequence-specific DNA binding"/>
    <property type="evidence" value="ECO:0007669"/>
    <property type="project" value="TreeGrafter"/>
</dbReference>
<dbReference type="STRING" id="4846.A0A367IRA5"/>
<evidence type="ECO:0000256" key="11">
    <source>
        <dbReference type="SAM" id="MobiDB-lite"/>
    </source>
</evidence>
<dbReference type="PROSITE" id="PS50071">
    <property type="entry name" value="HOMEOBOX_2"/>
    <property type="match status" value="1"/>
</dbReference>
<dbReference type="Gene3D" id="1.10.10.60">
    <property type="entry name" value="Homeodomain-like"/>
    <property type="match status" value="1"/>
</dbReference>
<evidence type="ECO:0000256" key="1">
    <source>
        <dbReference type="ARBA" id="ARBA00004123"/>
    </source>
</evidence>
<dbReference type="SMART" id="SM00389">
    <property type="entry name" value="HOX"/>
    <property type="match status" value="1"/>
</dbReference>
<feature type="DNA-binding region" description="Homeobox" evidence="9">
    <location>
        <begin position="34"/>
        <end position="93"/>
    </location>
</feature>
<dbReference type="AlphaFoldDB" id="A0A367IRA5"/>
<protein>
    <recommendedName>
        <fullName evidence="12">Homeobox domain-containing protein</fullName>
    </recommendedName>
</protein>
<dbReference type="Pfam" id="PF24818">
    <property type="entry name" value="PH_TRF2_HOY1"/>
    <property type="match status" value="1"/>
</dbReference>
<keyword evidence="14" id="KW-1185">Reference proteome</keyword>
<keyword evidence="8 9" id="KW-0539">Nucleus</keyword>
<keyword evidence="7" id="KW-0804">Transcription</keyword>
<keyword evidence="3" id="KW-0221">Differentiation</keyword>
<dbReference type="EMBL" id="PJQM01006114">
    <property type="protein sequence ID" value="RCH80230.1"/>
    <property type="molecule type" value="Genomic_DNA"/>
</dbReference>
<gene>
    <name evidence="13" type="ORF">CU098_003073</name>
</gene>
<evidence type="ECO:0000256" key="7">
    <source>
        <dbReference type="ARBA" id="ARBA00023163"/>
    </source>
</evidence>
<dbReference type="InterPro" id="IPR009057">
    <property type="entry name" value="Homeodomain-like_sf"/>
</dbReference>
<evidence type="ECO:0000256" key="6">
    <source>
        <dbReference type="ARBA" id="ARBA00023155"/>
    </source>
</evidence>
<dbReference type="SUPFAM" id="SSF46689">
    <property type="entry name" value="Homeodomain-like"/>
    <property type="match status" value="1"/>
</dbReference>
<dbReference type="Pfam" id="PF00046">
    <property type="entry name" value="Homeodomain"/>
    <property type="match status" value="1"/>
</dbReference>
<organism evidence="13 14">
    <name type="scientific">Rhizopus stolonifer</name>
    <name type="common">Rhizopus nigricans</name>
    <dbReference type="NCBI Taxonomy" id="4846"/>
    <lineage>
        <taxon>Eukaryota</taxon>
        <taxon>Fungi</taxon>
        <taxon>Fungi incertae sedis</taxon>
        <taxon>Mucoromycota</taxon>
        <taxon>Mucoromycotina</taxon>
        <taxon>Mucoromycetes</taxon>
        <taxon>Mucorales</taxon>
        <taxon>Mucorineae</taxon>
        <taxon>Rhizopodaceae</taxon>
        <taxon>Rhizopus</taxon>
    </lineage>
</organism>
<evidence type="ECO:0000256" key="8">
    <source>
        <dbReference type="ARBA" id="ARBA00023242"/>
    </source>
</evidence>
<sequence>MTSLLNDNNGQPWPTHENEANLSDDASNTQPSQPVRKRTRATADQLSVLEDTFAGNVSPNSKLRKQLADRLQMSERSIQIWFQNRRAKVKHMQKRAQMQMHQASIRAQLYQYHQQQQTYGVQQPPANYYFNPSAVNHQRLANAIPRAQSVDAVQHYHRQQQMLINPPPPPQLGSFAGTPPPPPPVMFYPGMEISRQSMPPYDLNDMGSEFPEYLHGPPSPIQPLKASTIPTLISVPDAGPTAMLASASNDVINDHSKRTASEHPTEDIWISSPDSVHDALDNRGATIDPSNLVMSNDKEQPPTIEEEDDDEPKDLYLSATTLTVGTWHRLRMNETDLVCVYRPDTRTFAWHIVDGGCHFKMEVTQDAVSSIEYIVSGEHEALAEVHFDISEPPLFYMESTTLNSEEEDKKKRKPSTASLATPIWVQCSDFTEGKQASRFFRHTLKGVQHHLKQELLTLIQNHEETRRLVHFIEPSSTNPPPGYPMEYPDLYNNGYLNPTMYWANNNNGIQSTNNGAPSEETLLSCGLYIS</sequence>
<dbReference type="GO" id="GO:0000981">
    <property type="term" value="F:DNA-binding transcription factor activity, RNA polymerase II-specific"/>
    <property type="evidence" value="ECO:0007669"/>
    <property type="project" value="InterPro"/>
</dbReference>
<feature type="region of interest" description="Disordered" evidence="11">
    <location>
        <begin position="282"/>
        <end position="311"/>
    </location>
</feature>
<evidence type="ECO:0000256" key="2">
    <source>
        <dbReference type="ARBA" id="ARBA00022473"/>
    </source>
</evidence>
<dbReference type="PROSITE" id="PS00027">
    <property type="entry name" value="HOMEOBOX_1"/>
    <property type="match status" value="1"/>
</dbReference>
<dbReference type="OrthoDB" id="6159439at2759"/>
<dbReference type="PANTHER" id="PTHR45793:SF22">
    <property type="entry name" value="CONE-ROD HOMEOBOX PROTEIN"/>
    <property type="match status" value="1"/>
</dbReference>
<dbReference type="CDD" id="cd00086">
    <property type="entry name" value="homeodomain"/>
    <property type="match status" value="1"/>
</dbReference>
<keyword evidence="5 9" id="KW-0238">DNA-binding</keyword>
<comment type="subcellular location">
    <subcellularLocation>
        <location evidence="1 9 10">Nucleus</location>
    </subcellularLocation>
</comment>
<dbReference type="PANTHER" id="PTHR45793">
    <property type="entry name" value="HOMEOBOX PROTEIN"/>
    <property type="match status" value="1"/>
</dbReference>
<reference evidence="13 14" key="1">
    <citation type="journal article" date="2018" name="G3 (Bethesda)">
        <title>Phylogenetic and Phylogenomic Definition of Rhizopus Species.</title>
        <authorList>
            <person name="Gryganskyi A.P."/>
            <person name="Golan J."/>
            <person name="Dolatabadi S."/>
            <person name="Mondo S."/>
            <person name="Robb S."/>
            <person name="Idnurm A."/>
            <person name="Muszewska A."/>
            <person name="Steczkiewicz K."/>
            <person name="Masonjones S."/>
            <person name="Liao H.L."/>
            <person name="Gajdeczka M.T."/>
            <person name="Anike F."/>
            <person name="Vuek A."/>
            <person name="Anishchenko I.M."/>
            <person name="Voigt K."/>
            <person name="de Hoog G.S."/>
            <person name="Smith M.E."/>
            <person name="Heitman J."/>
            <person name="Vilgalys R."/>
            <person name="Stajich J.E."/>
        </authorList>
    </citation>
    <scope>NUCLEOTIDE SEQUENCE [LARGE SCALE GENOMIC DNA]</scope>
    <source>
        <strain evidence="13 14">LSU 92-RS-03</strain>
    </source>
</reference>
<evidence type="ECO:0000256" key="4">
    <source>
        <dbReference type="ARBA" id="ARBA00023015"/>
    </source>
</evidence>
<dbReference type="InterPro" id="IPR057939">
    <property type="entry name" value="TRF2_HOY1_PH"/>
</dbReference>
<evidence type="ECO:0000256" key="5">
    <source>
        <dbReference type="ARBA" id="ARBA00023125"/>
    </source>
</evidence>
<keyword evidence="4" id="KW-0805">Transcription regulation</keyword>
<evidence type="ECO:0000256" key="10">
    <source>
        <dbReference type="RuleBase" id="RU000682"/>
    </source>
</evidence>
<dbReference type="GO" id="GO:0030154">
    <property type="term" value="P:cell differentiation"/>
    <property type="evidence" value="ECO:0007669"/>
    <property type="project" value="UniProtKB-KW"/>
</dbReference>
<keyword evidence="6 9" id="KW-0371">Homeobox</keyword>